<dbReference type="Proteomes" id="UP000231279">
    <property type="component" value="Unassembled WGS sequence"/>
</dbReference>
<gene>
    <name evidence="2" type="ORF">CDL12_00752</name>
</gene>
<dbReference type="EMBL" id="NKXS01000089">
    <property type="protein sequence ID" value="PIN26487.1"/>
    <property type="molecule type" value="Genomic_DNA"/>
</dbReference>
<evidence type="ECO:0000256" key="1">
    <source>
        <dbReference type="SAM" id="Coils"/>
    </source>
</evidence>
<protein>
    <recommendedName>
        <fullName evidence="4">Transposase Tnp1/En/Spm-like domain-containing protein</fullName>
    </recommendedName>
</protein>
<feature type="coiled-coil region" evidence="1">
    <location>
        <begin position="27"/>
        <end position="64"/>
    </location>
</feature>
<sequence>MGRGITCSKVHHGSTLNVQSTLTSEQAEELLQLKAGLEREKVKNEQMKFELDNQKMEMDKMKEGAINEVEPATLQSALYRVTLHGAQLTANEVTPPQIHQHSVSNSCITDLPIAKAFNFTDGSQLSVDKESIPYTVQESHPRLETPPHELVGSIVVLLCTKIPKEIVADGVILNMDLTEEIDKVCLRPEFVKVVIKKATQPNYYLERPRKGVNTVKDVVGKSVAWEFVNVLKK</sequence>
<comment type="caution">
    <text evidence="2">The sequence shown here is derived from an EMBL/GenBank/DDBJ whole genome shotgun (WGS) entry which is preliminary data.</text>
</comment>
<evidence type="ECO:0000313" key="3">
    <source>
        <dbReference type="Proteomes" id="UP000231279"/>
    </source>
</evidence>
<organism evidence="2 3">
    <name type="scientific">Handroanthus impetiginosus</name>
    <dbReference type="NCBI Taxonomy" id="429701"/>
    <lineage>
        <taxon>Eukaryota</taxon>
        <taxon>Viridiplantae</taxon>
        <taxon>Streptophyta</taxon>
        <taxon>Embryophyta</taxon>
        <taxon>Tracheophyta</taxon>
        <taxon>Spermatophyta</taxon>
        <taxon>Magnoliopsida</taxon>
        <taxon>eudicotyledons</taxon>
        <taxon>Gunneridae</taxon>
        <taxon>Pentapetalae</taxon>
        <taxon>asterids</taxon>
        <taxon>lamiids</taxon>
        <taxon>Lamiales</taxon>
        <taxon>Bignoniaceae</taxon>
        <taxon>Crescentiina</taxon>
        <taxon>Tabebuia alliance</taxon>
        <taxon>Handroanthus</taxon>
    </lineage>
</organism>
<dbReference type="AlphaFoldDB" id="A0A2G9I9Q5"/>
<proteinExistence type="predicted"/>
<dbReference type="OrthoDB" id="1534336at2759"/>
<evidence type="ECO:0000313" key="2">
    <source>
        <dbReference type="EMBL" id="PIN26487.1"/>
    </source>
</evidence>
<evidence type="ECO:0008006" key="4">
    <source>
        <dbReference type="Google" id="ProtNLM"/>
    </source>
</evidence>
<keyword evidence="3" id="KW-1185">Reference proteome</keyword>
<reference evidence="3" key="1">
    <citation type="journal article" date="2018" name="Gigascience">
        <title>Genome assembly of the Pink Ipe (Handroanthus impetiginosus, Bignoniaceae), a highly valued, ecologically keystone Neotropical timber forest tree.</title>
        <authorList>
            <person name="Silva-Junior O.B."/>
            <person name="Grattapaglia D."/>
            <person name="Novaes E."/>
            <person name="Collevatti R.G."/>
        </authorList>
    </citation>
    <scope>NUCLEOTIDE SEQUENCE [LARGE SCALE GENOMIC DNA]</scope>
    <source>
        <strain evidence="3">cv. UFG-1</strain>
    </source>
</reference>
<name>A0A2G9I9Q5_9LAMI</name>
<keyword evidence="1" id="KW-0175">Coiled coil</keyword>
<accession>A0A2G9I9Q5</accession>